<organism evidence="1">
    <name type="scientific">Arundo donax</name>
    <name type="common">Giant reed</name>
    <name type="synonym">Donax arundinaceus</name>
    <dbReference type="NCBI Taxonomy" id="35708"/>
    <lineage>
        <taxon>Eukaryota</taxon>
        <taxon>Viridiplantae</taxon>
        <taxon>Streptophyta</taxon>
        <taxon>Embryophyta</taxon>
        <taxon>Tracheophyta</taxon>
        <taxon>Spermatophyta</taxon>
        <taxon>Magnoliopsida</taxon>
        <taxon>Liliopsida</taxon>
        <taxon>Poales</taxon>
        <taxon>Poaceae</taxon>
        <taxon>PACMAD clade</taxon>
        <taxon>Arundinoideae</taxon>
        <taxon>Arundineae</taxon>
        <taxon>Arundo</taxon>
    </lineage>
</organism>
<reference evidence="1" key="1">
    <citation type="submission" date="2014-09" db="EMBL/GenBank/DDBJ databases">
        <authorList>
            <person name="Magalhaes I.L.F."/>
            <person name="Oliveira U."/>
            <person name="Santos F.R."/>
            <person name="Vidigal T.H.D.A."/>
            <person name="Brescovit A.D."/>
            <person name="Santos A.J."/>
        </authorList>
    </citation>
    <scope>NUCLEOTIDE SEQUENCE</scope>
    <source>
        <tissue evidence="1">Shoot tissue taken approximately 20 cm above the soil surface</tissue>
    </source>
</reference>
<sequence>MNLLCCYSEKSSKVKKSQKF</sequence>
<name>A0A0A9HDE7_ARUDO</name>
<accession>A0A0A9HDE7</accession>
<evidence type="ECO:0000313" key="1">
    <source>
        <dbReference type="EMBL" id="JAE30928.1"/>
    </source>
</evidence>
<reference evidence="1" key="2">
    <citation type="journal article" date="2015" name="Data Brief">
        <title>Shoot transcriptome of the giant reed, Arundo donax.</title>
        <authorList>
            <person name="Barrero R.A."/>
            <person name="Guerrero F.D."/>
            <person name="Moolhuijzen P."/>
            <person name="Goolsby J.A."/>
            <person name="Tidwell J."/>
            <person name="Bellgard S.E."/>
            <person name="Bellgard M.I."/>
        </authorList>
    </citation>
    <scope>NUCLEOTIDE SEQUENCE</scope>
    <source>
        <tissue evidence="1">Shoot tissue taken approximately 20 cm above the soil surface</tissue>
    </source>
</reference>
<protein>
    <submittedName>
        <fullName evidence="1">Uncharacterized protein</fullName>
    </submittedName>
</protein>
<dbReference type="AlphaFoldDB" id="A0A0A9HDE7"/>
<proteinExistence type="predicted"/>
<dbReference type="EMBL" id="GBRH01166968">
    <property type="protein sequence ID" value="JAE30928.1"/>
    <property type="molecule type" value="Transcribed_RNA"/>
</dbReference>